<dbReference type="PANTHER" id="PTHR11695">
    <property type="entry name" value="ALCOHOL DEHYDROGENASE RELATED"/>
    <property type="match status" value="1"/>
</dbReference>
<evidence type="ECO:0000313" key="2">
    <source>
        <dbReference type="Proteomes" id="UP000050488"/>
    </source>
</evidence>
<sequence>MVAIASEQKHEWLRGLGAYETVDYHDAQAMAAIEPVDVVYSLAPGSFEAALKAVKKGGILISLGAGSADVEEKVKAAGVRFAATHVRTQREWLEGVIDLAGRGVLLPTVSEVFDLKNAAEAHRALESGHTQGKIVLRATSQD</sequence>
<dbReference type="Gene3D" id="3.90.180.10">
    <property type="entry name" value="Medium-chain alcohol dehydrogenases, catalytic domain"/>
    <property type="match status" value="1"/>
</dbReference>
<dbReference type="Gene3D" id="3.40.50.720">
    <property type="entry name" value="NAD(P)-binding Rossmann-like Domain"/>
    <property type="match status" value="1"/>
</dbReference>
<dbReference type="EMBL" id="LKEV01000006">
    <property type="protein sequence ID" value="KQB85692.1"/>
    <property type="molecule type" value="Genomic_DNA"/>
</dbReference>
<keyword evidence="2" id="KW-1185">Reference proteome</keyword>
<accession>A0A0Q0Z7Y1</accession>
<protein>
    <submittedName>
        <fullName evidence="1">Quinone oxidoreductase, NADPH-dependent</fullName>
    </submittedName>
</protein>
<dbReference type="PANTHER" id="PTHR11695:SF294">
    <property type="entry name" value="RETICULON-4-INTERACTING PROTEIN 1, MITOCHONDRIAL"/>
    <property type="match status" value="1"/>
</dbReference>
<comment type="caution">
    <text evidence="1">The sequence shown here is derived from an EMBL/GenBank/DDBJ whole genome shotgun (WGS) entry which is preliminary data.</text>
</comment>
<organism evidence="1 2">
    <name type="scientific">Corynebacterium lowii</name>
    <dbReference type="NCBI Taxonomy" id="1544413"/>
    <lineage>
        <taxon>Bacteria</taxon>
        <taxon>Bacillati</taxon>
        <taxon>Actinomycetota</taxon>
        <taxon>Actinomycetes</taxon>
        <taxon>Mycobacteriales</taxon>
        <taxon>Corynebacteriaceae</taxon>
        <taxon>Corynebacterium</taxon>
    </lineage>
</organism>
<dbReference type="SUPFAM" id="SSF51735">
    <property type="entry name" value="NAD(P)-binding Rossmann-fold domains"/>
    <property type="match status" value="1"/>
</dbReference>
<proteinExistence type="predicted"/>
<name>A0A0Q0Z7Y1_9CORY</name>
<dbReference type="InterPro" id="IPR036291">
    <property type="entry name" value="NAD(P)-bd_dom_sf"/>
</dbReference>
<reference evidence="1 2" key="1">
    <citation type="submission" date="2015-10" db="EMBL/GenBank/DDBJ databases">
        <title>Corynebacteirum lowii and Corynebacterium oculi species nova, derived from human clinical disease and and emended description of Corynebacterium mastiditis.</title>
        <authorList>
            <person name="Bernard K."/>
            <person name="Pacheco A.L."/>
            <person name="Mcdougall C."/>
            <person name="Burtx T."/>
            <person name="Weibe D."/>
            <person name="Tyler S."/>
            <person name="Olson A.B."/>
            <person name="Cnockaert M."/>
            <person name="Eguchi H."/>
            <person name="Kuwahara T."/>
            <person name="Nakayama-Imaohji H."/>
            <person name="Boudewijins M."/>
            <person name="Van Hoecke F."/>
            <person name="Bernier A.-M."/>
            <person name="Vandamme P."/>
        </authorList>
    </citation>
    <scope>NUCLEOTIDE SEQUENCE [LARGE SCALE GENOMIC DNA]</scope>
    <source>
        <strain evidence="1 2">NML 130206</strain>
    </source>
</reference>
<evidence type="ECO:0000313" key="1">
    <source>
        <dbReference type="EMBL" id="KQB85692.1"/>
    </source>
</evidence>
<dbReference type="Pfam" id="PF13602">
    <property type="entry name" value="ADH_zinc_N_2"/>
    <property type="match status" value="1"/>
</dbReference>
<dbReference type="InterPro" id="IPR050700">
    <property type="entry name" value="YIM1/Zinc_Alcohol_DH_Fams"/>
</dbReference>
<dbReference type="Proteomes" id="UP000050488">
    <property type="component" value="Unassembled WGS sequence"/>
</dbReference>
<dbReference type="AlphaFoldDB" id="A0A0Q0Z7Y1"/>
<dbReference type="STRING" id="1544413.Clow_01824"/>
<gene>
    <name evidence="1" type="ORF">Clow_01824</name>
</gene>